<proteinExistence type="predicted"/>
<evidence type="ECO:0000313" key="2">
    <source>
        <dbReference type="EMBL" id="GIG08471.1"/>
    </source>
</evidence>
<dbReference type="Proteomes" id="UP000630887">
    <property type="component" value="Unassembled WGS sequence"/>
</dbReference>
<feature type="transmembrane region" description="Helical" evidence="1">
    <location>
        <begin position="26"/>
        <end position="52"/>
    </location>
</feature>
<evidence type="ECO:0000313" key="3">
    <source>
        <dbReference type="Proteomes" id="UP000630887"/>
    </source>
</evidence>
<feature type="transmembrane region" description="Helical" evidence="1">
    <location>
        <begin position="72"/>
        <end position="97"/>
    </location>
</feature>
<organism evidence="2 3">
    <name type="scientific">Catellatospora coxensis</name>
    <dbReference type="NCBI Taxonomy" id="310354"/>
    <lineage>
        <taxon>Bacteria</taxon>
        <taxon>Bacillati</taxon>
        <taxon>Actinomycetota</taxon>
        <taxon>Actinomycetes</taxon>
        <taxon>Micromonosporales</taxon>
        <taxon>Micromonosporaceae</taxon>
        <taxon>Catellatospora</taxon>
    </lineage>
</organism>
<comment type="caution">
    <text evidence="2">The sequence shown here is derived from an EMBL/GenBank/DDBJ whole genome shotgun (WGS) entry which is preliminary data.</text>
</comment>
<dbReference type="RefSeq" id="WP_203694782.1">
    <property type="nucleotide sequence ID" value="NZ_BAAALC010000047.1"/>
</dbReference>
<keyword evidence="1" id="KW-1133">Transmembrane helix</keyword>
<accession>A0A8J3PB32</accession>
<evidence type="ECO:0000256" key="1">
    <source>
        <dbReference type="SAM" id="Phobius"/>
    </source>
</evidence>
<gene>
    <name evidence="2" type="ORF">Cco03nite_51710</name>
</gene>
<reference evidence="2 3" key="1">
    <citation type="submission" date="2021-01" db="EMBL/GenBank/DDBJ databases">
        <title>Whole genome shotgun sequence of Catellatospora coxensis NBRC 107359.</title>
        <authorList>
            <person name="Komaki H."/>
            <person name="Tamura T."/>
        </authorList>
    </citation>
    <scope>NUCLEOTIDE SEQUENCE [LARGE SCALE GENOMIC DNA]</scope>
    <source>
        <strain evidence="2 3">NBRC 107359</strain>
    </source>
</reference>
<name>A0A8J3PB32_9ACTN</name>
<dbReference type="AlphaFoldDB" id="A0A8J3PB32"/>
<dbReference type="EMBL" id="BONI01000048">
    <property type="protein sequence ID" value="GIG08471.1"/>
    <property type="molecule type" value="Genomic_DNA"/>
</dbReference>
<keyword evidence="1" id="KW-0812">Transmembrane</keyword>
<sequence>MSSELDAAAASGTASLSGRVAARVQFVLAAAYFLAVAVALGRAAQLAGRLYLPHQGDEATGNADIWPGALGAAWLAITFVLSIAPILAGLTALYAAVQLASARLRADRRIWRALAASTLLSVLVVAASLTPQAQTLLVWLLD</sequence>
<feature type="transmembrane region" description="Helical" evidence="1">
    <location>
        <begin position="109"/>
        <end position="129"/>
    </location>
</feature>
<keyword evidence="1" id="KW-0472">Membrane</keyword>
<protein>
    <submittedName>
        <fullName evidence="2">Uncharacterized protein</fullName>
    </submittedName>
</protein>
<keyword evidence="3" id="KW-1185">Reference proteome</keyword>